<dbReference type="InterPro" id="IPR050155">
    <property type="entry name" value="HAD-like_hydrolase_sf"/>
</dbReference>
<dbReference type="Pfam" id="PF13419">
    <property type="entry name" value="HAD_2"/>
    <property type="match status" value="1"/>
</dbReference>
<dbReference type="SFLD" id="SFLDS00003">
    <property type="entry name" value="Haloacid_Dehalogenase"/>
    <property type="match status" value="1"/>
</dbReference>
<dbReference type="Proteomes" id="UP000251213">
    <property type="component" value="Unassembled WGS sequence"/>
</dbReference>
<dbReference type="PRINTS" id="PR00413">
    <property type="entry name" value="HADHALOGNASE"/>
</dbReference>
<organism evidence="1 2">
    <name type="scientific">Thermoflavimicrobium daqui</name>
    <dbReference type="NCBI Taxonomy" id="2137476"/>
    <lineage>
        <taxon>Bacteria</taxon>
        <taxon>Bacillati</taxon>
        <taxon>Bacillota</taxon>
        <taxon>Bacilli</taxon>
        <taxon>Bacillales</taxon>
        <taxon>Thermoactinomycetaceae</taxon>
        <taxon>Thermoflavimicrobium</taxon>
    </lineage>
</organism>
<dbReference type="PANTHER" id="PTHR43434:SF1">
    <property type="entry name" value="PHOSPHOGLYCOLATE PHOSPHATASE"/>
    <property type="match status" value="1"/>
</dbReference>
<dbReference type="OrthoDB" id="9792518at2"/>
<evidence type="ECO:0000313" key="1">
    <source>
        <dbReference type="EMBL" id="RAL27121.1"/>
    </source>
</evidence>
<dbReference type="InterPro" id="IPR023198">
    <property type="entry name" value="PGP-like_dom2"/>
</dbReference>
<dbReference type="SFLD" id="SFLDG01129">
    <property type="entry name" value="C1.5:_HAD__Beta-PGM__Phosphata"/>
    <property type="match status" value="1"/>
</dbReference>
<dbReference type="GO" id="GO:0005829">
    <property type="term" value="C:cytosol"/>
    <property type="evidence" value="ECO:0007669"/>
    <property type="project" value="TreeGrafter"/>
</dbReference>
<dbReference type="SUPFAM" id="SSF56784">
    <property type="entry name" value="HAD-like"/>
    <property type="match status" value="1"/>
</dbReference>
<name>A0A364KA00_9BACL</name>
<reference evidence="1 2" key="2">
    <citation type="submission" date="2018-06" db="EMBL/GenBank/DDBJ databases">
        <authorList>
            <person name="Zhirakovskaya E."/>
        </authorList>
    </citation>
    <scope>NUCLEOTIDE SEQUENCE [LARGE SCALE GENOMIC DNA]</scope>
    <source>
        <strain evidence="1 2">FBKL4.011</strain>
    </source>
</reference>
<gene>
    <name evidence="1" type="ORF">DL897_02575</name>
</gene>
<evidence type="ECO:0000313" key="2">
    <source>
        <dbReference type="Proteomes" id="UP000251213"/>
    </source>
</evidence>
<comment type="caution">
    <text evidence="1">The sequence shown here is derived from an EMBL/GenBank/DDBJ whole genome shotgun (WGS) entry which is preliminary data.</text>
</comment>
<dbReference type="InterPro" id="IPR041492">
    <property type="entry name" value="HAD_2"/>
</dbReference>
<dbReference type="EMBL" id="QJKK01000001">
    <property type="protein sequence ID" value="RAL27121.1"/>
    <property type="molecule type" value="Genomic_DNA"/>
</dbReference>
<dbReference type="NCBIfam" id="TIGR01509">
    <property type="entry name" value="HAD-SF-IA-v3"/>
    <property type="match status" value="1"/>
</dbReference>
<dbReference type="Gene3D" id="3.40.50.1000">
    <property type="entry name" value="HAD superfamily/HAD-like"/>
    <property type="match status" value="1"/>
</dbReference>
<keyword evidence="1" id="KW-0378">Hydrolase</keyword>
<dbReference type="SFLD" id="SFLDG01135">
    <property type="entry name" value="C1.5.6:_HAD__Beta-PGM__Phospha"/>
    <property type="match status" value="1"/>
</dbReference>
<dbReference type="InterPro" id="IPR036412">
    <property type="entry name" value="HAD-like_sf"/>
</dbReference>
<keyword evidence="2" id="KW-1185">Reference proteome</keyword>
<protein>
    <submittedName>
        <fullName evidence="1">HAD family hydrolase</fullName>
    </submittedName>
</protein>
<sequence length="215" mass="25020">MQTVIFDFDGTLADTLPLVFYAFQRVFKEYEQRNVTPEDIIKMFGPSEVEIIQNNISDHEKIEDAIHSFYQYYMDHHRHLVKHSQEILDLLHYLKAKDMNLAIVTGKARKSLDISLQTLKMDSFFDVVITADDLNYPKPHPEGILKVLETLKADKNHTLFIGDSLADIEAGKRAGVYTIAVQWLSTPQTREFAIQPHQLFYHINEFIEFIDRLGY</sequence>
<dbReference type="Gene3D" id="1.10.150.240">
    <property type="entry name" value="Putative phosphatase, domain 2"/>
    <property type="match status" value="1"/>
</dbReference>
<accession>A0A364KA00</accession>
<dbReference type="PANTHER" id="PTHR43434">
    <property type="entry name" value="PHOSPHOGLYCOLATE PHOSPHATASE"/>
    <property type="match status" value="1"/>
</dbReference>
<dbReference type="InterPro" id="IPR023214">
    <property type="entry name" value="HAD_sf"/>
</dbReference>
<dbReference type="GO" id="GO:0006281">
    <property type="term" value="P:DNA repair"/>
    <property type="evidence" value="ECO:0007669"/>
    <property type="project" value="TreeGrafter"/>
</dbReference>
<dbReference type="NCBIfam" id="TIGR01549">
    <property type="entry name" value="HAD-SF-IA-v1"/>
    <property type="match status" value="1"/>
</dbReference>
<dbReference type="InterPro" id="IPR006439">
    <property type="entry name" value="HAD-SF_hydro_IA"/>
</dbReference>
<dbReference type="GO" id="GO:0008967">
    <property type="term" value="F:phosphoglycolate phosphatase activity"/>
    <property type="evidence" value="ECO:0007669"/>
    <property type="project" value="TreeGrafter"/>
</dbReference>
<dbReference type="AlphaFoldDB" id="A0A364KA00"/>
<reference evidence="1 2" key="1">
    <citation type="submission" date="2018-06" db="EMBL/GenBank/DDBJ databases">
        <title>Thermoflavimicrobium daqus sp. nov., a thermophilic microbe isolated from Moutai-flavour Daqu.</title>
        <authorList>
            <person name="Wang X."/>
            <person name="Zhou H."/>
        </authorList>
    </citation>
    <scope>NUCLEOTIDE SEQUENCE [LARGE SCALE GENOMIC DNA]</scope>
    <source>
        <strain evidence="1 2">FBKL4.011</strain>
    </source>
</reference>
<proteinExistence type="predicted"/>